<dbReference type="KEGG" id="ngg:RG540_CH42670"/>
<gene>
    <name evidence="1" type="ORF">RG540_CH42670</name>
</gene>
<reference evidence="2" key="1">
    <citation type="journal article" date="2014" name="BMC Genomics">
        <title>Genome sequencing of two Neorhizobium galegae strains reveals a noeT gene responsible for the unusual acetylation of the nodulation factors.</title>
        <authorList>
            <person name="Osterman J."/>
            <person name="Marsh J."/>
            <person name="Laine P.K."/>
            <person name="Zeng Z."/>
            <person name="Alatalo E."/>
            <person name="Sullivan J.T."/>
            <person name="Young J.P."/>
            <person name="Thomas-Oates J."/>
            <person name="Paulin L."/>
            <person name="Lindstrom K."/>
        </authorList>
    </citation>
    <scope>NUCLEOTIDE SEQUENCE [LARGE SCALE GENOMIC DNA]</scope>
    <source>
        <strain evidence="2">HAMBI 540</strain>
    </source>
</reference>
<sequence length="141" mass="16411">MTFADGSWHFDYVLSDAELEDGINLVVRYHFERRQKLMGLLGFYDALAKRFRKVGPSPLIISEKREIRSIKAEFGSGFVRARGDGLLIELDTKRLRRLTTLGNWLVLFYDGGHLLLPRRIFPDDTTAERYISYVRGLIRRC</sequence>
<dbReference type="EMBL" id="HG938353">
    <property type="protein sequence ID" value="CDN50409.1"/>
    <property type="molecule type" value="Genomic_DNA"/>
</dbReference>
<dbReference type="PATRIC" id="fig|1028800.3.peg.4324"/>
<dbReference type="AlphaFoldDB" id="A0A068SX57"/>
<organism evidence="1 2">
    <name type="scientific">Neorhizobium galegae bv. orientalis str. HAMBI 540</name>
    <dbReference type="NCBI Taxonomy" id="1028800"/>
    <lineage>
        <taxon>Bacteria</taxon>
        <taxon>Pseudomonadati</taxon>
        <taxon>Pseudomonadota</taxon>
        <taxon>Alphaproteobacteria</taxon>
        <taxon>Hyphomicrobiales</taxon>
        <taxon>Rhizobiaceae</taxon>
        <taxon>Rhizobium/Agrobacterium group</taxon>
        <taxon>Neorhizobium</taxon>
    </lineage>
</organism>
<name>A0A068SX57_NEOGA</name>
<accession>A0A068SX57</accession>
<dbReference type="HOGENOM" id="CLU_1823300_0_0_5"/>
<dbReference type="Proteomes" id="UP000028181">
    <property type="component" value="Chromosome I"/>
</dbReference>
<proteinExistence type="predicted"/>
<evidence type="ECO:0000313" key="2">
    <source>
        <dbReference type="Proteomes" id="UP000028181"/>
    </source>
</evidence>
<evidence type="ECO:0000313" key="1">
    <source>
        <dbReference type="EMBL" id="CDN50409.1"/>
    </source>
</evidence>
<keyword evidence="2" id="KW-1185">Reference proteome</keyword>
<protein>
    <submittedName>
        <fullName evidence="1">Uncharacterized protein</fullName>
    </submittedName>
</protein>